<dbReference type="InterPro" id="IPR036396">
    <property type="entry name" value="Cyt_P450_sf"/>
</dbReference>
<keyword evidence="6" id="KW-1185">Reference proteome</keyword>
<keyword evidence="4" id="KW-0503">Monooxygenase</keyword>
<sequence>MSVQAVAIAATAVLGVVMLAASTWRFLNSWIITRPLEADGSGRKLPPGSFGWPFFGEMKEFLQCFKNEKPDQFVKVREDRYGKGGLYTTSMFGVPSIMATRPDVLKFVLKRDDLFGPGWPSLSKIMGPTAVVSVTGELHRTLRRYLFDAIASPEGMAKVLPRLDETVRTVLKEWADQGNVNIRECTRKLTFNVIATNFLSLKPSPELELMEKDYSGFMLGIRALPIYLPGTAHYTAVNCRRRLGARFQALINTRRVSEECYSDFLQSLMEARDPAGMPLTDEQLKDNLVALMLAGYESSAYTMMWTLILLAKHPQCLTKLREEHLHIKMRIGERQLMLEDTKDMIYTQKVIDETLRLVNVAPMLFRTVLQDVDFSGYRLPKGWRVMPWLRAPHMDAEYFPQPEKFIPERWDDKNVNFEAFRPFGGGARTCVGNKFARLQVSVFLHHVSVGYKWALLNPDAKVNHLPHPKPVDGGPMNFAVLA</sequence>
<evidence type="ECO:0000256" key="2">
    <source>
        <dbReference type="ARBA" id="ARBA00023004"/>
    </source>
</evidence>
<protein>
    <recommendedName>
        <fullName evidence="7">Cytochrome P450</fullName>
    </recommendedName>
</protein>
<dbReference type="PRINTS" id="PR00385">
    <property type="entry name" value="P450"/>
</dbReference>
<keyword evidence="4" id="KW-0560">Oxidoreductase</keyword>
<dbReference type="SUPFAM" id="SSF48264">
    <property type="entry name" value="Cytochrome P450"/>
    <property type="match status" value="1"/>
</dbReference>
<dbReference type="PROSITE" id="PS00086">
    <property type="entry name" value="CYTOCHROME_P450"/>
    <property type="match status" value="1"/>
</dbReference>
<dbReference type="PANTHER" id="PTHR24286:SF356">
    <property type="entry name" value="ENT-KAURENOIC ACID OXIDASE 2"/>
    <property type="match status" value="1"/>
</dbReference>
<dbReference type="InterPro" id="IPR001128">
    <property type="entry name" value="Cyt_P450"/>
</dbReference>
<dbReference type="GO" id="GO:0004497">
    <property type="term" value="F:monooxygenase activity"/>
    <property type="evidence" value="ECO:0007669"/>
    <property type="project" value="UniProtKB-KW"/>
</dbReference>
<evidence type="ECO:0000256" key="1">
    <source>
        <dbReference type="ARBA" id="ARBA00022723"/>
    </source>
</evidence>
<evidence type="ECO:0000256" key="3">
    <source>
        <dbReference type="PIRSR" id="PIRSR602401-1"/>
    </source>
</evidence>
<dbReference type="Gene3D" id="1.10.630.10">
    <property type="entry name" value="Cytochrome P450"/>
    <property type="match status" value="1"/>
</dbReference>
<dbReference type="EMBL" id="JBJQOH010000006">
    <property type="protein sequence ID" value="KAL3685749.1"/>
    <property type="molecule type" value="Genomic_DNA"/>
</dbReference>
<dbReference type="InterPro" id="IPR017972">
    <property type="entry name" value="Cyt_P450_CS"/>
</dbReference>
<accession>A0ABD3H6H8</accession>
<proteinExistence type="inferred from homology"/>
<comment type="cofactor">
    <cofactor evidence="3">
        <name>heme</name>
        <dbReference type="ChEBI" id="CHEBI:30413"/>
    </cofactor>
</comment>
<keyword evidence="2 3" id="KW-0408">Iron</keyword>
<organism evidence="5 6">
    <name type="scientific">Riccia sorocarpa</name>
    <dbReference type="NCBI Taxonomy" id="122646"/>
    <lineage>
        <taxon>Eukaryota</taxon>
        <taxon>Viridiplantae</taxon>
        <taxon>Streptophyta</taxon>
        <taxon>Embryophyta</taxon>
        <taxon>Marchantiophyta</taxon>
        <taxon>Marchantiopsida</taxon>
        <taxon>Marchantiidae</taxon>
        <taxon>Marchantiales</taxon>
        <taxon>Ricciaceae</taxon>
        <taxon>Riccia</taxon>
    </lineage>
</organism>
<evidence type="ECO:0000256" key="4">
    <source>
        <dbReference type="RuleBase" id="RU000461"/>
    </source>
</evidence>
<comment type="caution">
    <text evidence="5">The sequence shown here is derived from an EMBL/GenBank/DDBJ whole genome shotgun (WGS) entry which is preliminary data.</text>
</comment>
<keyword evidence="1 3" id="KW-0479">Metal-binding</keyword>
<comment type="similarity">
    <text evidence="4">Belongs to the cytochrome P450 family.</text>
</comment>
<evidence type="ECO:0008006" key="7">
    <source>
        <dbReference type="Google" id="ProtNLM"/>
    </source>
</evidence>
<dbReference type="GO" id="GO:0046872">
    <property type="term" value="F:metal ion binding"/>
    <property type="evidence" value="ECO:0007669"/>
    <property type="project" value="UniProtKB-KW"/>
</dbReference>
<feature type="binding site" description="axial binding residue" evidence="3">
    <location>
        <position position="430"/>
    </location>
    <ligand>
        <name>heme</name>
        <dbReference type="ChEBI" id="CHEBI:30413"/>
    </ligand>
    <ligandPart>
        <name>Fe</name>
        <dbReference type="ChEBI" id="CHEBI:18248"/>
    </ligandPart>
</feature>
<reference evidence="5 6" key="1">
    <citation type="submission" date="2024-09" db="EMBL/GenBank/DDBJ databases">
        <title>Chromosome-scale assembly of Riccia sorocarpa.</title>
        <authorList>
            <person name="Paukszto L."/>
        </authorList>
    </citation>
    <scope>NUCLEOTIDE SEQUENCE [LARGE SCALE GENOMIC DNA]</scope>
    <source>
        <strain evidence="5">LP-2024</strain>
        <tissue evidence="5">Aerial parts of the thallus</tissue>
    </source>
</reference>
<dbReference type="Proteomes" id="UP001633002">
    <property type="component" value="Unassembled WGS sequence"/>
</dbReference>
<evidence type="ECO:0000313" key="5">
    <source>
        <dbReference type="EMBL" id="KAL3685749.1"/>
    </source>
</evidence>
<dbReference type="InterPro" id="IPR002401">
    <property type="entry name" value="Cyt_P450_E_grp-I"/>
</dbReference>
<dbReference type="PANTHER" id="PTHR24286">
    <property type="entry name" value="CYTOCHROME P450 26"/>
    <property type="match status" value="1"/>
</dbReference>
<evidence type="ECO:0000313" key="6">
    <source>
        <dbReference type="Proteomes" id="UP001633002"/>
    </source>
</evidence>
<dbReference type="Pfam" id="PF00067">
    <property type="entry name" value="p450"/>
    <property type="match status" value="1"/>
</dbReference>
<keyword evidence="3 4" id="KW-0349">Heme</keyword>
<name>A0ABD3H6H8_9MARC</name>
<dbReference type="AlphaFoldDB" id="A0ABD3H6H8"/>
<gene>
    <name evidence="5" type="ORF">R1sor_003771</name>
</gene>
<dbReference type="PRINTS" id="PR00463">
    <property type="entry name" value="EP450I"/>
</dbReference>